<dbReference type="Proteomes" id="UP000031246">
    <property type="component" value="Unassembled WGS sequence"/>
</dbReference>
<evidence type="ECO:0000313" key="3">
    <source>
        <dbReference type="EMBL" id="KIA93821.1"/>
    </source>
</evidence>
<evidence type="ECO:0000256" key="1">
    <source>
        <dbReference type="ARBA" id="ARBA00022676"/>
    </source>
</evidence>
<dbReference type="PANTHER" id="PTHR11927:SF9">
    <property type="entry name" value="L-FUCOSYLTRANSFERASE"/>
    <property type="match status" value="1"/>
</dbReference>
<sequence>MIYVVFSDRLGNNLFQMAAALSLSEKITICVPLQEEYSATLKYKDTFFKGFDILNYIPDGIPVYEEPFYHYNSVPYTEGTDLIIKGYFQSHRYFDRSLVLKQYSIDDNTIFFIEKKYPEILKGGYTSIHIRRGDYLKMLYKHPFCGLKYYKKAIDLIGKNENFIIVSDDITWCKNNIKLKNVIFAENTSPIIDLYIQSYCENNILSNSSFSWWGAYLNKHINKKVIVPSLWFGYKANFSTKDLLPRDYIVIINKYSFVGYLKSVMQLVKNKIFFLLNNKDVQN</sequence>
<comment type="caution">
    <text evidence="3">The sequence shown here is derived from an EMBL/GenBank/DDBJ whole genome shotgun (WGS) entry which is preliminary data.</text>
</comment>
<keyword evidence="4" id="KW-1185">Reference proteome</keyword>
<name>A0A0C1D929_9SPHI</name>
<keyword evidence="1" id="KW-0328">Glycosyltransferase</keyword>
<dbReference type="PANTHER" id="PTHR11927">
    <property type="entry name" value="GALACTOSIDE 2-L-FUCOSYLTRANSFERASE"/>
    <property type="match status" value="1"/>
</dbReference>
<dbReference type="GO" id="GO:0005975">
    <property type="term" value="P:carbohydrate metabolic process"/>
    <property type="evidence" value="ECO:0007669"/>
    <property type="project" value="InterPro"/>
</dbReference>
<dbReference type="GO" id="GO:0016020">
    <property type="term" value="C:membrane"/>
    <property type="evidence" value="ECO:0007669"/>
    <property type="project" value="InterPro"/>
</dbReference>
<dbReference type="EMBL" id="JSYN01000012">
    <property type="protein sequence ID" value="KIA93821.1"/>
    <property type="molecule type" value="Genomic_DNA"/>
</dbReference>
<protein>
    <recommendedName>
        <fullName evidence="5">Alpha-1,2-fucosyltransferase</fullName>
    </recommendedName>
</protein>
<gene>
    <name evidence="3" type="ORF">OC25_11185</name>
</gene>
<dbReference type="AlphaFoldDB" id="A0A0C1D929"/>
<accession>A0A0C1D929</accession>
<dbReference type="GO" id="GO:0008107">
    <property type="term" value="F:galactoside 2-alpha-L-fucosyltransferase activity"/>
    <property type="evidence" value="ECO:0007669"/>
    <property type="project" value="InterPro"/>
</dbReference>
<reference evidence="3 4" key="1">
    <citation type="submission" date="2014-10" db="EMBL/GenBank/DDBJ databases">
        <title>Pedobacter Kyungheensis.</title>
        <authorList>
            <person name="Anderson B.M."/>
            <person name="Newman J.D."/>
        </authorList>
    </citation>
    <scope>NUCLEOTIDE SEQUENCE [LARGE SCALE GENOMIC DNA]</scope>
    <source>
        <strain evidence="3 4">KACC 16221</strain>
    </source>
</reference>
<dbReference type="InterPro" id="IPR002516">
    <property type="entry name" value="Glyco_trans_11"/>
</dbReference>
<evidence type="ECO:0000256" key="2">
    <source>
        <dbReference type="ARBA" id="ARBA00022679"/>
    </source>
</evidence>
<evidence type="ECO:0008006" key="5">
    <source>
        <dbReference type="Google" id="ProtNLM"/>
    </source>
</evidence>
<proteinExistence type="predicted"/>
<dbReference type="OrthoDB" id="9794601at2"/>
<organism evidence="3 4">
    <name type="scientific">Pedobacter kyungheensis</name>
    <dbReference type="NCBI Taxonomy" id="1069985"/>
    <lineage>
        <taxon>Bacteria</taxon>
        <taxon>Pseudomonadati</taxon>
        <taxon>Bacteroidota</taxon>
        <taxon>Sphingobacteriia</taxon>
        <taxon>Sphingobacteriales</taxon>
        <taxon>Sphingobacteriaceae</taxon>
        <taxon>Pedobacter</taxon>
    </lineage>
</organism>
<dbReference type="Pfam" id="PF01531">
    <property type="entry name" value="Glyco_transf_11"/>
    <property type="match status" value="1"/>
</dbReference>
<evidence type="ECO:0000313" key="4">
    <source>
        <dbReference type="Proteomes" id="UP000031246"/>
    </source>
</evidence>
<dbReference type="CDD" id="cd11301">
    <property type="entry name" value="Fut1_Fut2_like"/>
    <property type="match status" value="1"/>
</dbReference>
<keyword evidence="2" id="KW-0808">Transferase</keyword>